<feature type="region of interest" description="Disordered" evidence="1">
    <location>
        <begin position="19"/>
        <end position="38"/>
    </location>
</feature>
<comment type="caution">
    <text evidence="2">The sequence shown here is derived from an EMBL/GenBank/DDBJ whole genome shotgun (WGS) entry which is preliminary data.</text>
</comment>
<dbReference type="EMBL" id="MTQA01000056">
    <property type="protein sequence ID" value="PNP82722.1"/>
    <property type="molecule type" value="Genomic_DNA"/>
</dbReference>
<evidence type="ECO:0000256" key="1">
    <source>
        <dbReference type="SAM" id="MobiDB-lite"/>
    </source>
</evidence>
<dbReference type="STRING" id="42673.A0A2K0WKB9"/>
<evidence type="ECO:0000313" key="3">
    <source>
        <dbReference type="Proteomes" id="UP000236664"/>
    </source>
</evidence>
<organism evidence="2 3">
    <name type="scientific">Gibberella nygamai</name>
    <name type="common">Bean root rot disease fungus</name>
    <name type="synonym">Fusarium nygamai</name>
    <dbReference type="NCBI Taxonomy" id="42673"/>
    <lineage>
        <taxon>Eukaryota</taxon>
        <taxon>Fungi</taxon>
        <taxon>Dikarya</taxon>
        <taxon>Ascomycota</taxon>
        <taxon>Pezizomycotina</taxon>
        <taxon>Sordariomycetes</taxon>
        <taxon>Hypocreomycetidae</taxon>
        <taxon>Hypocreales</taxon>
        <taxon>Nectriaceae</taxon>
        <taxon>Fusarium</taxon>
        <taxon>Fusarium fujikuroi species complex</taxon>
    </lineage>
</organism>
<feature type="compositionally biased region" description="Polar residues" evidence="1">
    <location>
        <begin position="79"/>
        <end position="99"/>
    </location>
</feature>
<reference evidence="2 3" key="1">
    <citation type="submission" date="2017-06" db="EMBL/GenBank/DDBJ databases">
        <title>Genome of Fusarium nygamai isolate CS10214.</title>
        <authorList>
            <person name="Gardiner D.M."/>
            <person name="Obanor F."/>
            <person name="Kazan K."/>
        </authorList>
    </citation>
    <scope>NUCLEOTIDE SEQUENCE [LARGE SCALE GENOMIC DNA]</scope>
    <source>
        <strain evidence="2 3">CS10214</strain>
    </source>
</reference>
<dbReference type="AlphaFoldDB" id="A0A2K0WKB9"/>
<name>A0A2K0WKB9_GIBNY</name>
<dbReference type="OrthoDB" id="1577640at2759"/>
<protein>
    <submittedName>
        <fullName evidence="2">Uncharacterized protein</fullName>
    </submittedName>
</protein>
<accession>A0A2K0WKB9</accession>
<gene>
    <name evidence="2" type="ORF">FNYG_03953</name>
</gene>
<keyword evidence="3" id="KW-1185">Reference proteome</keyword>
<sequence length="377" mass="42904">MSQAQYDAFKGHRWKRTSVAHELNDKGGKESVSQRKWRQIRDTIFPPTDLPPAQESDMFAHSSSQWDTVLIPHCDANLPGSSSPSQVANLVPPSTSLPSDSGYESLKRDTELLPSLSCILEESKGSDDHLRDDASDSVLTLYSDGLSLPDADQDNYKSEFCEAIFYQINTTNQSFETLKDSLPELLRSFALRLGSLGSPKDTEVMWFIHKHRYDIARRFCEAAEGLENGEALPETESEPFDKPDIIDWLRGLSIEKHPEIDSLHSALDEEVEAELEERPPLLDLKGYRETVFKSIAFRWLVDDLLKSITLQAIEENASVSLRRDISRHLEKDQYISKRKASKRYTVTFAANWNPEAYLREQFEEPYDLGRLLGTPMC</sequence>
<feature type="region of interest" description="Disordered" evidence="1">
    <location>
        <begin position="75"/>
        <end position="104"/>
    </location>
</feature>
<feature type="compositionally biased region" description="Basic and acidic residues" evidence="1">
    <location>
        <begin position="22"/>
        <end position="33"/>
    </location>
</feature>
<dbReference type="Proteomes" id="UP000236664">
    <property type="component" value="Unassembled WGS sequence"/>
</dbReference>
<evidence type="ECO:0000313" key="2">
    <source>
        <dbReference type="EMBL" id="PNP82722.1"/>
    </source>
</evidence>
<proteinExistence type="predicted"/>